<dbReference type="SUPFAM" id="SSF54292">
    <property type="entry name" value="2Fe-2S ferredoxin-like"/>
    <property type="match status" value="1"/>
</dbReference>
<reference evidence="2" key="1">
    <citation type="submission" date="2019-05" db="EMBL/GenBank/DDBJ databases">
        <authorList>
            <person name="Naeem R."/>
            <person name="Antony C."/>
            <person name="Guan Q."/>
        </authorList>
    </citation>
    <scope>NUCLEOTIDE SEQUENCE</scope>
    <source>
        <strain evidence="2">2</strain>
    </source>
</reference>
<protein>
    <submittedName>
        <fullName evidence="2">2Fe-2S ferredoxin YfaE</fullName>
    </submittedName>
</protein>
<evidence type="ECO:0000259" key="1">
    <source>
        <dbReference type="Pfam" id="PF00111"/>
    </source>
</evidence>
<dbReference type="Gene3D" id="3.10.20.30">
    <property type="match status" value="1"/>
</dbReference>
<proteinExistence type="predicted"/>
<dbReference type="AlphaFoldDB" id="A0A653F521"/>
<dbReference type="InterPro" id="IPR036010">
    <property type="entry name" value="2Fe-2S_ferredoxin-like_sf"/>
</dbReference>
<name>A0A653F521_9MYCO</name>
<gene>
    <name evidence="2" type="ORF">BIN_B_05704</name>
</gene>
<organism evidence="2">
    <name type="scientific">Mycobacterium riyadhense</name>
    <dbReference type="NCBI Taxonomy" id="486698"/>
    <lineage>
        <taxon>Bacteria</taxon>
        <taxon>Bacillati</taxon>
        <taxon>Actinomycetota</taxon>
        <taxon>Actinomycetes</taxon>
        <taxon>Mycobacteriales</taxon>
        <taxon>Mycobacteriaceae</taxon>
        <taxon>Mycobacterium</taxon>
    </lineage>
</organism>
<feature type="domain" description="2Fe-2S ferredoxin-type" evidence="1">
    <location>
        <begin position="7"/>
        <end position="60"/>
    </location>
</feature>
<dbReference type="RefSeq" id="WP_169726251.1">
    <property type="nucleotide sequence ID" value="NZ_OY970456.1"/>
</dbReference>
<accession>A0A653F521</accession>
<dbReference type="InterPro" id="IPR001041">
    <property type="entry name" value="2Fe-2S_ferredoxin-type"/>
</dbReference>
<dbReference type="GeneID" id="300112577"/>
<dbReference type="GO" id="GO:0051536">
    <property type="term" value="F:iron-sulfur cluster binding"/>
    <property type="evidence" value="ECO:0007669"/>
    <property type="project" value="InterPro"/>
</dbReference>
<evidence type="ECO:0000313" key="2">
    <source>
        <dbReference type="EMBL" id="VTP04768.1"/>
    </source>
</evidence>
<dbReference type="InterPro" id="IPR012675">
    <property type="entry name" value="Beta-grasp_dom_sf"/>
</dbReference>
<dbReference type="CDD" id="cd00207">
    <property type="entry name" value="fer2"/>
    <property type="match status" value="1"/>
</dbReference>
<dbReference type="Pfam" id="PF00111">
    <property type="entry name" value="Fer2"/>
    <property type="match status" value="1"/>
</dbReference>
<sequence length="70" mass="7407">MTPLRGSILEPADAFDVPTRFSCRSGVCHVCVTRVVAGRAKYVQSPLEQPGSGSVLICSAATETELVLDL</sequence>
<dbReference type="EMBL" id="LR589226">
    <property type="protein sequence ID" value="VTP04768.1"/>
    <property type="molecule type" value="Genomic_DNA"/>
</dbReference>